<dbReference type="GO" id="GO:0005829">
    <property type="term" value="C:cytosol"/>
    <property type="evidence" value="ECO:0007669"/>
    <property type="project" value="TreeGrafter"/>
</dbReference>
<feature type="domain" description="Xylanolytic transcriptional activator regulatory" evidence="6">
    <location>
        <begin position="569"/>
        <end position="638"/>
    </location>
</feature>
<dbReference type="Proteomes" id="UP000038010">
    <property type="component" value="Unassembled WGS sequence"/>
</dbReference>
<dbReference type="SUPFAM" id="SSF52283">
    <property type="entry name" value="Formate/glycerate dehydrogenase catalytic domain-like"/>
    <property type="match status" value="1"/>
</dbReference>
<reference evidence="7 8" key="1">
    <citation type="submission" date="2015-06" db="EMBL/GenBank/DDBJ databases">
        <title>Draft genome of the ant-associated black yeast Phialophora attae CBS 131958.</title>
        <authorList>
            <person name="Moreno L.F."/>
            <person name="Stielow B.J."/>
            <person name="de Hoog S."/>
            <person name="Vicente V.A."/>
            <person name="Weiss V.A."/>
            <person name="de Vries M."/>
            <person name="Cruz L.M."/>
            <person name="Souza E.M."/>
        </authorList>
    </citation>
    <scope>NUCLEOTIDE SEQUENCE [LARGE SCALE GENOMIC DNA]</scope>
    <source>
        <strain evidence="7 8">CBS 131958</strain>
    </source>
</reference>
<dbReference type="GO" id="GO:0003677">
    <property type="term" value="F:DNA binding"/>
    <property type="evidence" value="ECO:0007669"/>
    <property type="project" value="InterPro"/>
</dbReference>
<proteinExistence type="inferred from homology"/>
<dbReference type="PANTHER" id="PTHR10996:SF264">
    <property type="entry name" value="HYPOTHETICAL D-ISOMER SPECIFIC 2-HYDROXYACID DEHYDROGENASE (EUROFUNG)"/>
    <property type="match status" value="1"/>
</dbReference>
<evidence type="ECO:0000256" key="2">
    <source>
        <dbReference type="ARBA" id="ARBA00023002"/>
    </source>
</evidence>
<dbReference type="GO" id="GO:0016618">
    <property type="term" value="F:hydroxypyruvate reductase [NAD(P)H] activity"/>
    <property type="evidence" value="ECO:0007669"/>
    <property type="project" value="TreeGrafter"/>
</dbReference>
<dbReference type="GO" id="GO:0051287">
    <property type="term" value="F:NAD binding"/>
    <property type="evidence" value="ECO:0007669"/>
    <property type="project" value="InterPro"/>
</dbReference>
<dbReference type="Pfam" id="PF00389">
    <property type="entry name" value="2-Hacid_dh"/>
    <property type="match status" value="1"/>
</dbReference>
<gene>
    <name evidence="7" type="ORF">AB675_3672</name>
</gene>
<accession>A0A0N1H4S1</accession>
<sequence length="900" mass="98156">MAPAAITPPATPAPANTKPTVYFLDTFHPVAEARAEELFNVVRTTDPGHAQWRERAQYALVRAGYVTAEDIAASPNLRAIGKQGVGIDKIDGEACRAAGVKILNTPGVNARAVAEMVLALTTSLARQISSVNVKIARGEIVKKEQCSGLILHKSTIGVIGMGNIGKVVAKIFSGGYDCDIVAYDPYMPEGAWSDLPHKRVRNLSDLLTVSDVVTIHVPLTPETRHLIGLEEMRSMKKTALLINCARGGIVDEEAMCTALEEGGIWGVGLDCHEQEPPTKERYERLWRNENVVSMPHAGAACKQTQMETALAAVEKLHASIEYLKSKIAALEQQRDGTSPTQHRRNSSLHPSDSPHYVGKVHDESPASTRQAVSQPTNEAEYLSVAAMGEPERQDMSSMSEALGVSFTTLVAEITKLCPPSSTALTTNGTDHNAPDDLLHHYQQELQTLCQADLKTFLSKYCSGLGQMYPVVTNETCQTALDQVLRSSGHDIDQSQILPTEAVLVTSLTVSLGILASPHHRVAGHVSKGLVDHGMRLLPTVVGTVGDVEAVRYLLLAATVCLHRFNVGAAWHMVGLAATKAISAGLHRSYDDIERKEEHSTLFWTLYKLDRSLAMATGRPLSIENGDITLRMLRATSPGPTDSSNINLQPFFIWTVHYACMVSDWRRQMSSDLESCVSSLTYWRETCVEVAALPMLSHSTASTGSSEFAHLLMTTIKSQLITRALTYLLTEHFGRTSVLASTMPMLGHLVEDLEQKLPFFLAKYREALDVSAIAPSIVDVLDIVSAVITYLSARHVLSVQQLPPGSDRRSSISNVAIMKLVTASMDVLQRISDRCRLTTSLQNVIWALLSALENSTQRTNDSSLALAPANEKLELTRALQEAQLPLSRHVIDFMDKALGYS</sequence>
<keyword evidence="7" id="KW-0670">Pyruvate</keyword>
<dbReference type="PROSITE" id="PS00670">
    <property type="entry name" value="D_2_HYDROXYACID_DH_2"/>
    <property type="match status" value="1"/>
</dbReference>
<dbReference type="InterPro" id="IPR050223">
    <property type="entry name" value="D-isomer_2-hydroxyacid_DH"/>
</dbReference>
<dbReference type="GO" id="GO:0006351">
    <property type="term" value="P:DNA-templated transcription"/>
    <property type="evidence" value="ECO:0007669"/>
    <property type="project" value="InterPro"/>
</dbReference>
<dbReference type="InterPro" id="IPR006140">
    <property type="entry name" value="D-isomer_DH_NAD-bd"/>
</dbReference>
<evidence type="ECO:0000256" key="3">
    <source>
        <dbReference type="ARBA" id="ARBA00023027"/>
    </source>
</evidence>
<dbReference type="InterPro" id="IPR029752">
    <property type="entry name" value="D-isomer_DH_CS1"/>
</dbReference>
<evidence type="ECO:0000313" key="8">
    <source>
        <dbReference type="Proteomes" id="UP000038010"/>
    </source>
</evidence>
<dbReference type="InterPro" id="IPR006139">
    <property type="entry name" value="D-isomer_2_OHA_DH_cat_dom"/>
</dbReference>
<dbReference type="Pfam" id="PF02826">
    <property type="entry name" value="2-Hacid_dh_C"/>
    <property type="match status" value="1"/>
</dbReference>
<dbReference type="OrthoDB" id="298012at2759"/>
<protein>
    <submittedName>
        <fullName evidence="7">Hydroxypyruvate</fullName>
    </submittedName>
</protein>
<dbReference type="PROSITE" id="PS00671">
    <property type="entry name" value="D_2_HYDROXYACID_DH_3"/>
    <property type="match status" value="1"/>
</dbReference>
<evidence type="ECO:0000256" key="1">
    <source>
        <dbReference type="ARBA" id="ARBA00005854"/>
    </source>
</evidence>
<dbReference type="Gene3D" id="3.40.50.720">
    <property type="entry name" value="NAD(P)-binding Rossmann-like Domain"/>
    <property type="match status" value="2"/>
</dbReference>
<keyword evidence="8" id="KW-1185">Reference proteome</keyword>
<feature type="region of interest" description="Disordered" evidence="5">
    <location>
        <begin position="332"/>
        <end position="377"/>
    </location>
</feature>
<evidence type="ECO:0000259" key="6">
    <source>
        <dbReference type="SMART" id="SM00906"/>
    </source>
</evidence>
<name>A0A0N1H4S1_9EURO</name>
<evidence type="ECO:0000256" key="5">
    <source>
        <dbReference type="SAM" id="MobiDB-lite"/>
    </source>
</evidence>
<keyword evidence="2" id="KW-0560">Oxidoreductase</keyword>
<dbReference type="SUPFAM" id="SSF51735">
    <property type="entry name" value="NAD(P)-binding Rossmann-fold domains"/>
    <property type="match status" value="1"/>
</dbReference>
<dbReference type="InterPro" id="IPR029753">
    <property type="entry name" value="D-isomer_DH_CS"/>
</dbReference>
<dbReference type="InterPro" id="IPR007219">
    <property type="entry name" value="XnlR_reg_dom"/>
</dbReference>
<keyword evidence="4" id="KW-0539">Nucleus</keyword>
<dbReference type="Pfam" id="PF04082">
    <property type="entry name" value="Fungal_trans"/>
    <property type="match status" value="1"/>
</dbReference>
<dbReference type="STRING" id="1664694.A0A0N1H4S1"/>
<keyword evidence="3" id="KW-0520">NAD</keyword>
<dbReference type="GO" id="GO:0008270">
    <property type="term" value="F:zinc ion binding"/>
    <property type="evidence" value="ECO:0007669"/>
    <property type="project" value="InterPro"/>
</dbReference>
<dbReference type="FunFam" id="3.40.50.720:FF:000203">
    <property type="entry name" value="D-3-phosphoglycerate dehydrogenase (SerA)"/>
    <property type="match status" value="1"/>
</dbReference>
<dbReference type="CDD" id="cd12148">
    <property type="entry name" value="fungal_TF_MHR"/>
    <property type="match status" value="1"/>
</dbReference>
<organism evidence="7 8">
    <name type="scientific">Cyphellophora attinorum</name>
    <dbReference type="NCBI Taxonomy" id="1664694"/>
    <lineage>
        <taxon>Eukaryota</taxon>
        <taxon>Fungi</taxon>
        <taxon>Dikarya</taxon>
        <taxon>Ascomycota</taxon>
        <taxon>Pezizomycotina</taxon>
        <taxon>Eurotiomycetes</taxon>
        <taxon>Chaetothyriomycetidae</taxon>
        <taxon>Chaetothyriales</taxon>
        <taxon>Cyphellophoraceae</taxon>
        <taxon>Cyphellophora</taxon>
    </lineage>
</organism>
<dbReference type="EMBL" id="LFJN01000026">
    <property type="protein sequence ID" value="KPI37137.1"/>
    <property type="molecule type" value="Genomic_DNA"/>
</dbReference>
<evidence type="ECO:0000256" key="4">
    <source>
        <dbReference type="ARBA" id="ARBA00023242"/>
    </source>
</evidence>
<dbReference type="AlphaFoldDB" id="A0A0N1H4S1"/>
<dbReference type="GeneID" id="28735624"/>
<dbReference type="InterPro" id="IPR036291">
    <property type="entry name" value="NAD(P)-bd_dom_sf"/>
</dbReference>
<dbReference type="RefSeq" id="XP_017997100.1">
    <property type="nucleotide sequence ID" value="XM_018143744.1"/>
</dbReference>
<dbReference type="GO" id="GO:0030267">
    <property type="term" value="F:glyoxylate reductase (NADPH) activity"/>
    <property type="evidence" value="ECO:0007669"/>
    <property type="project" value="TreeGrafter"/>
</dbReference>
<evidence type="ECO:0000313" key="7">
    <source>
        <dbReference type="EMBL" id="KPI37137.1"/>
    </source>
</evidence>
<dbReference type="VEuPathDB" id="FungiDB:AB675_3672"/>
<dbReference type="PROSITE" id="PS00065">
    <property type="entry name" value="D_2_HYDROXYACID_DH_1"/>
    <property type="match status" value="1"/>
</dbReference>
<feature type="compositionally biased region" description="Polar residues" evidence="5">
    <location>
        <begin position="365"/>
        <end position="377"/>
    </location>
</feature>
<comment type="similarity">
    <text evidence="1">Belongs to the D-isomer specific 2-hydroxyacid dehydrogenase family.</text>
</comment>
<comment type="caution">
    <text evidence="7">The sequence shown here is derived from an EMBL/GenBank/DDBJ whole genome shotgun (WGS) entry which is preliminary data.</text>
</comment>
<dbReference type="PANTHER" id="PTHR10996">
    <property type="entry name" value="2-HYDROXYACID DEHYDROGENASE-RELATED"/>
    <property type="match status" value="1"/>
</dbReference>
<dbReference type="SMART" id="SM00906">
    <property type="entry name" value="Fungal_trans"/>
    <property type="match status" value="1"/>
</dbReference>